<proteinExistence type="predicted"/>
<reference evidence="2" key="1">
    <citation type="submission" date="2020-03" db="EMBL/GenBank/DDBJ databases">
        <title>The deep terrestrial virosphere.</title>
        <authorList>
            <person name="Holmfeldt K."/>
            <person name="Nilsson E."/>
            <person name="Simone D."/>
            <person name="Lopez-Fernandez M."/>
            <person name="Wu X."/>
            <person name="de Brujin I."/>
            <person name="Lundin D."/>
            <person name="Andersson A."/>
            <person name="Bertilsson S."/>
            <person name="Dopson M."/>
        </authorList>
    </citation>
    <scope>NUCLEOTIDE SEQUENCE</scope>
    <source>
        <strain evidence="2">MM415B00465</strain>
    </source>
</reference>
<protein>
    <submittedName>
        <fullName evidence="2">Putative pectate lyase</fullName>
    </submittedName>
</protein>
<organism evidence="2">
    <name type="scientific">viral metagenome</name>
    <dbReference type="NCBI Taxonomy" id="1070528"/>
    <lineage>
        <taxon>unclassified sequences</taxon>
        <taxon>metagenomes</taxon>
        <taxon>organismal metagenomes</taxon>
    </lineage>
</organism>
<dbReference type="EMBL" id="MT141526">
    <property type="protein sequence ID" value="QJA64791.1"/>
    <property type="molecule type" value="Genomic_DNA"/>
</dbReference>
<name>A0A6M3J6Q6_9ZZZZ</name>
<feature type="domain" description="Right handed beta helix" evidence="1">
    <location>
        <begin position="296"/>
        <end position="393"/>
    </location>
</feature>
<keyword evidence="2" id="KW-0456">Lyase</keyword>
<dbReference type="SMART" id="SM00710">
    <property type="entry name" value="PbH1"/>
    <property type="match status" value="6"/>
</dbReference>
<dbReference type="Gene3D" id="2.160.20.10">
    <property type="entry name" value="Single-stranded right-handed beta-helix, Pectin lyase-like"/>
    <property type="match status" value="1"/>
</dbReference>
<gene>
    <name evidence="2" type="ORF">MM415B00465_0025</name>
</gene>
<dbReference type="SUPFAM" id="SSF51126">
    <property type="entry name" value="Pectin lyase-like"/>
    <property type="match status" value="2"/>
</dbReference>
<evidence type="ECO:0000313" key="2">
    <source>
        <dbReference type="EMBL" id="QJA64791.1"/>
    </source>
</evidence>
<dbReference type="InterPro" id="IPR006626">
    <property type="entry name" value="PbH1"/>
</dbReference>
<dbReference type="InterPro" id="IPR012334">
    <property type="entry name" value="Pectin_lyas_fold"/>
</dbReference>
<sequence length="540" mass="57073">MALIGFDVAPDAQQNLVALYEERHSGSLGLTDEQKAEAVIADVMKDQLLGLKQRQAQATVDGSGTSISVASNGSATTHAVIAPVGSGLAAFRANYLCTGDNDQNIINLAIITVANSGSGDVEFIAGKYYIKQGGLMSSGVATWTFSGYGVMNRPGVRLVGSWPGVEFIATGPESGPWHNAVIMMGDTRGDLGEMSVTNIKVNADNNWWYGIGIPDASAGTITIDAVACRNALSAGLMDYQSSATKNIRWSFFEDNVNRGVLLMNSWNAHIHGGAIRRNRLAGLHIGAWTGERGPGGNHIVDGIQISDNGSAATAGHDGVMVDDYQTGVTISNCHMLRNDEHGLYLRGTGHAVTGCHFIDNGSCGYRGSPNDSTIANCVASGNPNDGFRHSGDGTPLNGIGCSYSGDIAHHNGKHGFWTVGTGVHSVSYSNCQAHHNGELGDMLNGQGGFMAEYVGSPHICHVSYSGCHSWDNWGPGFWGESARHLSYSNCHAYDTGGGTQTQGIYTRWCDYTNITGGNIEGILHVAHGVHLIQENVMEVA</sequence>
<evidence type="ECO:0000259" key="1">
    <source>
        <dbReference type="Pfam" id="PF13229"/>
    </source>
</evidence>
<dbReference type="InterPro" id="IPR011050">
    <property type="entry name" value="Pectin_lyase_fold/virulence"/>
</dbReference>
<dbReference type="Pfam" id="PF13229">
    <property type="entry name" value="Beta_helix"/>
    <property type="match status" value="1"/>
</dbReference>
<dbReference type="AlphaFoldDB" id="A0A6M3J6Q6"/>
<dbReference type="GO" id="GO:0016829">
    <property type="term" value="F:lyase activity"/>
    <property type="evidence" value="ECO:0007669"/>
    <property type="project" value="UniProtKB-KW"/>
</dbReference>
<accession>A0A6M3J6Q6</accession>
<dbReference type="InterPro" id="IPR039448">
    <property type="entry name" value="Beta_helix"/>
</dbReference>